<comment type="caution">
    <text evidence="6">The sequence shown here is derived from an EMBL/GenBank/DDBJ whole genome shotgun (WGS) entry which is preliminary data.</text>
</comment>
<dbReference type="SUPFAM" id="SSF51905">
    <property type="entry name" value="FAD/NAD(P)-binding domain"/>
    <property type="match status" value="1"/>
</dbReference>
<evidence type="ECO:0000313" key="7">
    <source>
        <dbReference type="Proteomes" id="UP001321749"/>
    </source>
</evidence>
<dbReference type="PANTHER" id="PTHR46720:SF3">
    <property type="entry name" value="FAD-BINDING DOMAIN-CONTAINING PROTEIN-RELATED"/>
    <property type="match status" value="1"/>
</dbReference>
<sequence length="438" mass="47145">MAEPEDSRHIRIAIIGGGLAGTTVANALFRIPNLDVHVFESAPKFSERGAAVGLSSNAQDALKHIIPESDSLLQKAGAVPMNCTRLVLGSGPQAGTIIANIGDSTGVVVHRASLLRELLSPLPSSLLHANKKLSGIQESSPSEAGTGALPVSVRFEDGTASDFDAVIGADGIFSSVRAHVLRLPEGGGGSPDHEHAASPAGFWDCRVMIPYEKAKAALGEQYFDEDRQYGWIGDRAFVMHDIAESRTMVQCVISAVEDEGEAPADRKRKLTREYLEDILKGWLGGPIGDGAIELVLDQEDPHSYSQYDHKSTPTYARGSVCIVGDAAHATSPWQGAGAGQAFEDAVILETLFRKVQSRRDIEAAFKAFDAVRRPRGQQVIDSSRGTGKILTGSDEAVGLDPDKMRAALGPRWAFIMSLDLNEHKKEALQKMEEYQRQK</sequence>
<keyword evidence="2" id="KW-0285">Flavoprotein</keyword>
<reference evidence="6" key="1">
    <citation type="journal article" date="2023" name="Mol. Phylogenet. Evol.">
        <title>Genome-scale phylogeny and comparative genomics of the fungal order Sordariales.</title>
        <authorList>
            <person name="Hensen N."/>
            <person name="Bonometti L."/>
            <person name="Westerberg I."/>
            <person name="Brannstrom I.O."/>
            <person name="Guillou S."/>
            <person name="Cros-Aarteil S."/>
            <person name="Calhoun S."/>
            <person name="Haridas S."/>
            <person name="Kuo A."/>
            <person name="Mondo S."/>
            <person name="Pangilinan J."/>
            <person name="Riley R."/>
            <person name="LaButti K."/>
            <person name="Andreopoulos B."/>
            <person name="Lipzen A."/>
            <person name="Chen C."/>
            <person name="Yan M."/>
            <person name="Daum C."/>
            <person name="Ng V."/>
            <person name="Clum A."/>
            <person name="Steindorff A."/>
            <person name="Ohm R.A."/>
            <person name="Martin F."/>
            <person name="Silar P."/>
            <person name="Natvig D.O."/>
            <person name="Lalanne C."/>
            <person name="Gautier V."/>
            <person name="Ament-Velasquez S.L."/>
            <person name="Kruys A."/>
            <person name="Hutchinson M.I."/>
            <person name="Powell A.J."/>
            <person name="Barry K."/>
            <person name="Miller A.N."/>
            <person name="Grigoriev I.V."/>
            <person name="Debuchy R."/>
            <person name="Gladieux P."/>
            <person name="Hiltunen Thoren M."/>
            <person name="Johannesson H."/>
        </authorList>
    </citation>
    <scope>NUCLEOTIDE SEQUENCE</scope>
    <source>
        <strain evidence="6">PSN324</strain>
    </source>
</reference>
<dbReference type="GO" id="GO:0071949">
    <property type="term" value="F:FAD binding"/>
    <property type="evidence" value="ECO:0007669"/>
    <property type="project" value="InterPro"/>
</dbReference>
<proteinExistence type="inferred from homology"/>
<dbReference type="PANTHER" id="PTHR46720">
    <property type="entry name" value="HYDROXYLASE, PUTATIVE (AFU_ORTHOLOGUE AFUA_3G01460)-RELATED"/>
    <property type="match status" value="1"/>
</dbReference>
<dbReference type="EMBL" id="MU864962">
    <property type="protein sequence ID" value="KAK4463242.1"/>
    <property type="molecule type" value="Genomic_DNA"/>
</dbReference>
<evidence type="ECO:0000256" key="2">
    <source>
        <dbReference type="ARBA" id="ARBA00022630"/>
    </source>
</evidence>
<comment type="similarity">
    <text evidence="1">Belongs to the paxM FAD-dependent monooxygenase family.</text>
</comment>
<keyword evidence="7" id="KW-1185">Reference proteome</keyword>
<evidence type="ECO:0000256" key="1">
    <source>
        <dbReference type="ARBA" id="ARBA00007992"/>
    </source>
</evidence>
<gene>
    <name evidence="6" type="ORF">QBC42DRAFT_296175</name>
</gene>
<feature type="domain" description="FAD-binding" evidence="5">
    <location>
        <begin position="300"/>
        <end position="382"/>
    </location>
</feature>
<dbReference type="GO" id="GO:0044550">
    <property type="term" value="P:secondary metabolite biosynthetic process"/>
    <property type="evidence" value="ECO:0007669"/>
    <property type="project" value="TreeGrafter"/>
</dbReference>
<evidence type="ECO:0000259" key="5">
    <source>
        <dbReference type="Pfam" id="PF01494"/>
    </source>
</evidence>
<dbReference type="Proteomes" id="UP001321749">
    <property type="component" value="Unassembled WGS sequence"/>
</dbReference>
<dbReference type="Gene3D" id="3.50.50.60">
    <property type="entry name" value="FAD/NAD(P)-binding domain"/>
    <property type="match status" value="1"/>
</dbReference>
<dbReference type="InterPro" id="IPR051104">
    <property type="entry name" value="FAD_monoxygenase"/>
</dbReference>
<keyword evidence="4" id="KW-0560">Oxidoreductase</keyword>
<accession>A0AAV9HR53</accession>
<organism evidence="6 7">
    <name type="scientific">Cladorrhinum samala</name>
    <dbReference type="NCBI Taxonomy" id="585594"/>
    <lineage>
        <taxon>Eukaryota</taxon>
        <taxon>Fungi</taxon>
        <taxon>Dikarya</taxon>
        <taxon>Ascomycota</taxon>
        <taxon>Pezizomycotina</taxon>
        <taxon>Sordariomycetes</taxon>
        <taxon>Sordariomycetidae</taxon>
        <taxon>Sordariales</taxon>
        <taxon>Podosporaceae</taxon>
        <taxon>Cladorrhinum</taxon>
    </lineage>
</organism>
<keyword evidence="3" id="KW-0274">FAD</keyword>
<name>A0AAV9HR53_9PEZI</name>
<evidence type="ECO:0000313" key="6">
    <source>
        <dbReference type="EMBL" id="KAK4463242.1"/>
    </source>
</evidence>
<dbReference type="InterPro" id="IPR002938">
    <property type="entry name" value="FAD-bd"/>
</dbReference>
<dbReference type="InterPro" id="IPR036188">
    <property type="entry name" value="FAD/NAD-bd_sf"/>
</dbReference>
<reference evidence="6" key="2">
    <citation type="submission" date="2023-06" db="EMBL/GenBank/DDBJ databases">
        <authorList>
            <consortium name="Lawrence Berkeley National Laboratory"/>
            <person name="Mondo S.J."/>
            <person name="Hensen N."/>
            <person name="Bonometti L."/>
            <person name="Westerberg I."/>
            <person name="Brannstrom I.O."/>
            <person name="Guillou S."/>
            <person name="Cros-Aarteil S."/>
            <person name="Calhoun S."/>
            <person name="Haridas S."/>
            <person name="Kuo A."/>
            <person name="Pangilinan J."/>
            <person name="Riley R."/>
            <person name="Labutti K."/>
            <person name="Andreopoulos B."/>
            <person name="Lipzen A."/>
            <person name="Chen C."/>
            <person name="Yanf M."/>
            <person name="Daum C."/>
            <person name="Ng V."/>
            <person name="Clum A."/>
            <person name="Steindorff A."/>
            <person name="Ohm R."/>
            <person name="Martin F."/>
            <person name="Silar P."/>
            <person name="Natvig D."/>
            <person name="Lalanne C."/>
            <person name="Gautier V."/>
            <person name="Ament-Velasquez S.L."/>
            <person name="Kruys A."/>
            <person name="Hutchinson M.I."/>
            <person name="Powell A.J."/>
            <person name="Barry K."/>
            <person name="Miller A.N."/>
            <person name="Grigoriev I.V."/>
            <person name="Debuchy R."/>
            <person name="Gladieux P."/>
            <person name="Thoren M.H."/>
            <person name="Johannesson H."/>
        </authorList>
    </citation>
    <scope>NUCLEOTIDE SEQUENCE</scope>
    <source>
        <strain evidence="6">PSN324</strain>
    </source>
</reference>
<dbReference type="PRINTS" id="PR00420">
    <property type="entry name" value="RNGMNOXGNASE"/>
</dbReference>
<evidence type="ECO:0000256" key="4">
    <source>
        <dbReference type="ARBA" id="ARBA00023002"/>
    </source>
</evidence>
<protein>
    <recommendedName>
        <fullName evidence="5">FAD-binding domain-containing protein</fullName>
    </recommendedName>
</protein>
<dbReference type="AlphaFoldDB" id="A0AAV9HR53"/>
<evidence type="ECO:0000256" key="3">
    <source>
        <dbReference type="ARBA" id="ARBA00022827"/>
    </source>
</evidence>
<dbReference type="GO" id="GO:0016491">
    <property type="term" value="F:oxidoreductase activity"/>
    <property type="evidence" value="ECO:0007669"/>
    <property type="project" value="UniProtKB-KW"/>
</dbReference>
<dbReference type="Pfam" id="PF01494">
    <property type="entry name" value="FAD_binding_3"/>
    <property type="match status" value="1"/>
</dbReference>